<name>A0ABP3PZY8_9PROT</name>
<evidence type="ECO:0000256" key="4">
    <source>
        <dbReference type="ARBA" id="ARBA00023295"/>
    </source>
</evidence>
<keyword evidence="9" id="KW-1185">Reference proteome</keyword>
<gene>
    <name evidence="8" type="ORF">GCM10008942_30930</name>
</gene>
<reference evidence="9" key="1">
    <citation type="journal article" date="2019" name="Int. J. Syst. Evol. Microbiol.">
        <title>The Global Catalogue of Microorganisms (GCM) 10K type strain sequencing project: providing services to taxonomists for standard genome sequencing and annotation.</title>
        <authorList>
            <consortium name="The Broad Institute Genomics Platform"/>
            <consortium name="The Broad Institute Genome Sequencing Center for Infectious Disease"/>
            <person name="Wu L."/>
            <person name="Ma J."/>
        </authorList>
    </citation>
    <scope>NUCLEOTIDE SEQUENCE [LARGE SCALE GENOMIC DNA]</scope>
    <source>
        <strain evidence="9">JCM 15089</strain>
    </source>
</reference>
<keyword evidence="4" id="KW-0326">Glycosidase</keyword>
<evidence type="ECO:0000313" key="9">
    <source>
        <dbReference type="Proteomes" id="UP001499951"/>
    </source>
</evidence>
<evidence type="ECO:0000259" key="7">
    <source>
        <dbReference type="Pfam" id="PF02927"/>
    </source>
</evidence>
<dbReference type="InterPro" id="IPR004197">
    <property type="entry name" value="Cellulase_Ig-like"/>
</dbReference>
<dbReference type="CDD" id="cd02850">
    <property type="entry name" value="E_set_Cellulase_N"/>
    <property type="match status" value="1"/>
</dbReference>
<organism evidence="8 9">
    <name type="scientific">Rhizomicrobium electricum</name>
    <dbReference type="NCBI Taxonomy" id="480070"/>
    <lineage>
        <taxon>Bacteria</taxon>
        <taxon>Pseudomonadati</taxon>
        <taxon>Pseudomonadota</taxon>
        <taxon>Alphaproteobacteria</taxon>
        <taxon>Micropepsales</taxon>
        <taxon>Micropepsaceae</taxon>
        <taxon>Rhizomicrobium</taxon>
    </lineage>
</organism>
<dbReference type="InterPro" id="IPR008928">
    <property type="entry name" value="6-hairpin_glycosidase_sf"/>
</dbReference>
<dbReference type="Proteomes" id="UP001499951">
    <property type="component" value="Unassembled WGS sequence"/>
</dbReference>
<dbReference type="Gene3D" id="1.50.10.10">
    <property type="match status" value="1"/>
</dbReference>
<dbReference type="InterPro" id="IPR012341">
    <property type="entry name" value="6hp_glycosidase-like_sf"/>
</dbReference>
<accession>A0ABP3PZY8</accession>
<dbReference type="Pfam" id="PF00759">
    <property type="entry name" value="Glyco_hydro_9"/>
    <property type="match status" value="1"/>
</dbReference>
<keyword evidence="2" id="KW-0378">Hydrolase</keyword>
<keyword evidence="5" id="KW-0624">Polysaccharide degradation</keyword>
<feature type="domain" description="Glycoside hydrolase family 9" evidence="6">
    <location>
        <begin position="93"/>
        <end position="518"/>
    </location>
</feature>
<dbReference type="InterPro" id="IPR013783">
    <property type="entry name" value="Ig-like_fold"/>
</dbReference>
<sequence length="524" mass="56184">MPKTNQIGFLPQDAKHFVWTVEELQSPHAAFAIHRADESLVFRGFTAAPADQRASAGEFVTVGDFSQLRAPGTYRVVVNGVSSHPFVIGETVYRPLLRDAVRAFRLIRANTAIDDPVTKVHHAAGHLRDGALPVDGVTRDLSGGWYNAGDFGKWVHMAALSVSHMMWLYELRPQAAFALKLDVPSTPGLPDLLAEARWGLDFMLRMQNADGSVLHKVDAEPNLPWGVLPADDTTERHAMPAGSWDVAVFVGAMVQAAGVFKPFDPAFAERCRAAALKAWTWLQAHPAVENNDPYYAGSDIAPKWLWALGAMASWDSSLLSRAAQEFDARGVVPSSWMTPQILGALTLARGPAGKARDVAIAKIAAAADTVMAQSATDAYGCNGDPAMYFWGGVENALNAANTCFMAHALGAGAKYPDGGTRVLDYVLGHNALGRAFVTGHGTVRVEHPWHWIYRDQAIAIPGWAVGGPNHATQGADQPLKILIASGTPAAKCYLDQCDSGSWASNEGQTSENAALLFAVGMRAA</sequence>
<dbReference type="InterPro" id="IPR001701">
    <property type="entry name" value="Glyco_hydro_9"/>
</dbReference>
<dbReference type="EMBL" id="BAAADD010000008">
    <property type="protein sequence ID" value="GAA0579859.1"/>
    <property type="molecule type" value="Genomic_DNA"/>
</dbReference>
<dbReference type="PANTHER" id="PTHR22298">
    <property type="entry name" value="ENDO-1,4-BETA-GLUCANASE"/>
    <property type="match status" value="1"/>
</dbReference>
<evidence type="ECO:0000313" key="8">
    <source>
        <dbReference type="EMBL" id="GAA0579859.1"/>
    </source>
</evidence>
<evidence type="ECO:0000256" key="1">
    <source>
        <dbReference type="ARBA" id="ARBA00007072"/>
    </source>
</evidence>
<dbReference type="SUPFAM" id="SSF81296">
    <property type="entry name" value="E set domains"/>
    <property type="match status" value="1"/>
</dbReference>
<evidence type="ECO:0000256" key="5">
    <source>
        <dbReference type="ARBA" id="ARBA00023326"/>
    </source>
</evidence>
<comment type="caution">
    <text evidence="8">The sequence shown here is derived from an EMBL/GenBank/DDBJ whole genome shotgun (WGS) entry which is preliminary data.</text>
</comment>
<dbReference type="Gene3D" id="2.60.40.10">
    <property type="entry name" value="Immunoglobulins"/>
    <property type="match status" value="1"/>
</dbReference>
<dbReference type="Pfam" id="PF02927">
    <property type="entry name" value="CelD_N"/>
    <property type="match status" value="1"/>
</dbReference>
<protein>
    <recommendedName>
        <fullName evidence="10">Cellulase</fullName>
    </recommendedName>
</protein>
<proteinExistence type="inferred from homology"/>
<evidence type="ECO:0008006" key="10">
    <source>
        <dbReference type="Google" id="ProtNLM"/>
    </source>
</evidence>
<evidence type="ECO:0000259" key="6">
    <source>
        <dbReference type="Pfam" id="PF00759"/>
    </source>
</evidence>
<feature type="domain" description="Cellulase Ig-like" evidence="7">
    <location>
        <begin position="5"/>
        <end position="82"/>
    </location>
</feature>
<keyword evidence="3" id="KW-0119">Carbohydrate metabolism</keyword>
<dbReference type="SUPFAM" id="SSF48208">
    <property type="entry name" value="Six-hairpin glycosidases"/>
    <property type="match status" value="1"/>
</dbReference>
<evidence type="ECO:0000256" key="2">
    <source>
        <dbReference type="ARBA" id="ARBA00022801"/>
    </source>
</evidence>
<evidence type="ECO:0000256" key="3">
    <source>
        <dbReference type="ARBA" id="ARBA00023277"/>
    </source>
</evidence>
<dbReference type="InterPro" id="IPR014756">
    <property type="entry name" value="Ig_E-set"/>
</dbReference>
<comment type="similarity">
    <text evidence="1">Belongs to the glycosyl hydrolase 9 (cellulase E) family.</text>
</comment>